<accession>A0ABV9XMB0</accession>
<keyword evidence="4" id="KW-0547">Nucleotide-binding</keyword>
<dbReference type="GO" id="GO:0005524">
    <property type="term" value="F:ATP binding"/>
    <property type="evidence" value="ECO:0007669"/>
    <property type="project" value="UniProtKB-KW"/>
</dbReference>
<sequence>MTSQDGDTAEHPAHAQRTTGHPYGTEWLVRGHRTSDWVRGLELGISPAGFAAHALDPHPQSVGQARRFLQRCLNQWKLPALTQNATLVVSELSTNAIRHTAKAPHSPVWLAVFLYTDELICAVSDPSPNPPHKEPLEPYADAGRGLHVVTALTSSWGWNPAPPPGKIVWASLPIRHH</sequence>
<evidence type="ECO:0000313" key="4">
    <source>
        <dbReference type="EMBL" id="MFC5026501.1"/>
    </source>
</evidence>
<dbReference type="InterPro" id="IPR003594">
    <property type="entry name" value="HATPase_dom"/>
</dbReference>
<evidence type="ECO:0000259" key="3">
    <source>
        <dbReference type="Pfam" id="PF13581"/>
    </source>
</evidence>
<keyword evidence="5" id="KW-1185">Reference proteome</keyword>
<evidence type="ECO:0000256" key="1">
    <source>
        <dbReference type="ARBA" id="ARBA00022527"/>
    </source>
</evidence>
<dbReference type="EMBL" id="JBHSJD010000025">
    <property type="protein sequence ID" value="MFC5026501.1"/>
    <property type="molecule type" value="Genomic_DNA"/>
</dbReference>
<feature type="region of interest" description="Disordered" evidence="2">
    <location>
        <begin position="1"/>
        <end position="25"/>
    </location>
</feature>
<comment type="caution">
    <text evidence="4">The sequence shown here is derived from an EMBL/GenBank/DDBJ whole genome shotgun (WGS) entry which is preliminary data.</text>
</comment>
<dbReference type="Pfam" id="PF13581">
    <property type="entry name" value="HATPase_c_2"/>
    <property type="match status" value="1"/>
</dbReference>
<keyword evidence="1" id="KW-0418">Kinase</keyword>
<dbReference type="InterPro" id="IPR036890">
    <property type="entry name" value="HATPase_C_sf"/>
</dbReference>
<dbReference type="PANTHER" id="PTHR35526">
    <property type="entry name" value="ANTI-SIGMA-F FACTOR RSBW-RELATED"/>
    <property type="match status" value="1"/>
</dbReference>
<protein>
    <submittedName>
        <fullName evidence="4">ATP-binding protein</fullName>
    </submittedName>
</protein>
<organism evidence="4 5">
    <name type="scientific">Streptomyces coeruleoprunus</name>
    <dbReference type="NCBI Taxonomy" id="285563"/>
    <lineage>
        <taxon>Bacteria</taxon>
        <taxon>Bacillati</taxon>
        <taxon>Actinomycetota</taxon>
        <taxon>Actinomycetes</taxon>
        <taxon>Kitasatosporales</taxon>
        <taxon>Streptomycetaceae</taxon>
        <taxon>Streptomyces</taxon>
    </lineage>
</organism>
<dbReference type="RefSeq" id="WP_380839527.1">
    <property type="nucleotide sequence ID" value="NZ_BAABIT010000001.1"/>
</dbReference>
<keyword evidence="1" id="KW-0808">Transferase</keyword>
<dbReference type="PANTHER" id="PTHR35526:SF3">
    <property type="entry name" value="ANTI-SIGMA-F FACTOR RSBW"/>
    <property type="match status" value="1"/>
</dbReference>
<dbReference type="Proteomes" id="UP001595829">
    <property type="component" value="Unassembled WGS sequence"/>
</dbReference>
<evidence type="ECO:0000313" key="5">
    <source>
        <dbReference type="Proteomes" id="UP001595829"/>
    </source>
</evidence>
<gene>
    <name evidence="4" type="ORF">ACFPM3_30660</name>
</gene>
<dbReference type="CDD" id="cd16936">
    <property type="entry name" value="HATPase_RsbW-like"/>
    <property type="match status" value="1"/>
</dbReference>
<dbReference type="SUPFAM" id="SSF55874">
    <property type="entry name" value="ATPase domain of HSP90 chaperone/DNA topoisomerase II/histidine kinase"/>
    <property type="match status" value="1"/>
</dbReference>
<evidence type="ECO:0000256" key="2">
    <source>
        <dbReference type="SAM" id="MobiDB-lite"/>
    </source>
</evidence>
<dbReference type="Gene3D" id="3.30.565.10">
    <property type="entry name" value="Histidine kinase-like ATPase, C-terminal domain"/>
    <property type="match status" value="1"/>
</dbReference>
<keyword evidence="1" id="KW-0723">Serine/threonine-protein kinase</keyword>
<dbReference type="InterPro" id="IPR050267">
    <property type="entry name" value="Anti-sigma-factor_SerPK"/>
</dbReference>
<feature type="domain" description="Histidine kinase/HSP90-like ATPase" evidence="3">
    <location>
        <begin position="58"/>
        <end position="169"/>
    </location>
</feature>
<name>A0ABV9XMB0_9ACTN</name>
<proteinExistence type="predicted"/>
<keyword evidence="4" id="KW-0067">ATP-binding</keyword>
<reference evidence="5" key="1">
    <citation type="journal article" date="2019" name="Int. J. Syst. Evol. Microbiol.">
        <title>The Global Catalogue of Microorganisms (GCM) 10K type strain sequencing project: providing services to taxonomists for standard genome sequencing and annotation.</title>
        <authorList>
            <consortium name="The Broad Institute Genomics Platform"/>
            <consortium name="The Broad Institute Genome Sequencing Center for Infectious Disease"/>
            <person name="Wu L."/>
            <person name="Ma J."/>
        </authorList>
    </citation>
    <scope>NUCLEOTIDE SEQUENCE [LARGE SCALE GENOMIC DNA]</scope>
    <source>
        <strain evidence="5">CGMCC 4.1648</strain>
    </source>
</reference>